<dbReference type="EMBL" id="JAADYS010001234">
    <property type="protein sequence ID" value="KAF4464160.1"/>
    <property type="molecule type" value="Genomic_DNA"/>
</dbReference>
<evidence type="ECO:0000313" key="2">
    <source>
        <dbReference type="EMBL" id="KAF4464160.1"/>
    </source>
</evidence>
<evidence type="ECO:0008006" key="4">
    <source>
        <dbReference type="Google" id="ProtNLM"/>
    </source>
</evidence>
<feature type="region of interest" description="Disordered" evidence="1">
    <location>
        <begin position="1"/>
        <end position="21"/>
    </location>
</feature>
<dbReference type="Proteomes" id="UP000554235">
    <property type="component" value="Unassembled WGS sequence"/>
</dbReference>
<accession>A0A8H4P9E2</accession>
<gene>
    <name evidence="2" type="ORF">FALBO_9009</name>
</gene>
<evidence type="ECO:0000313" key="3">
    <source>
        <dbReference type="Proteomes" id="UP000554235"/>
    </source>
</evidence>
<organism evidence="2 3">
    <name type="scientific">Fusarium albosuccineum</name>
    <dbReference type="NCBI Taxonomy" id="1237068"/>
    <lineage>
        <taxon>Eukaryota</taxon>
        <taxon>Fungi</taxon>
        <taxon>Dikarya</taxon>
        <taxon>Ascomycota</taxon>
        <taxon>Pezizomycotina</taxon>
        <taxon>Sordariomycetes</taxon>
        <taxon>Hypocreomycetidae</taxon>
        <taxon>Hypocreales</taxon>
        <taxon>Nectriaceae</taxon>
        <taxon>Fusarium</taxon>
        <taxon>Fusarium decemcellulare species complex</taxon>
    </lineage>
</organism>
<dbReference type="AlphaFoldDB" id="A0A8H4P9E2"/>
<sequence length="224" mass="25430">MPPKPKVSRLKKETAESAACENEESEPVCEYEVIPDGDIIFVAGPEQKRVRLSSHLLCTTSKVFKTMIHSGFKEGEAFRQSDGDFTEIQLPHDDAATIFYAFRALYCPDPASRPTPKQIQQVAIFADKYDMAGHFVFAASFWMQQPVAEKYSLEECWQLFTASYWLRHPLGFYNFSKILIEKKPTPLVKFAMAMSDKTLGFKLCRKLPAYPPNLDLSATTCVHD</sequence>
<proteinExistence type="predicted"/>
<dbReference type="SUPFAM" id="SSF54695">
    <property type="entry name" value="POZ domain"/>
    <property type="match status" value="1"/>
</dbReference>
<evidence type="ECO:0000256" key="1">
    <source>
        <dbReference type="SAM" id="MobiDB-lite"/>
    </source>
</evidence>
<dbReference type="InterPro" id="IPR011333">
    <property type="entry name" value="SKP1/BTB/POZ_sf"/>
</dbReference>
<dbReference type="Gene3D" id="3.30.710.10">
    <property type="entry name" value="Potassium Channel Kv1.1, Chain A"/>
    <property type="match status" value="1"/>
</dbReference>
<reference evidence="2 3" key="1">
    <citation type="submission" date="2020-01" db="EMBL/GenBank/DDBJ databases">
        <title>Identification and distribution of gene clusters putatively required for synthesis of sphingolipid metabolism inhibitors in phylogenetically diverse species of the filamentous fungus Fusarium.</title>
        <authorList>
            <person name="Kim H.-S."/>
            <person name="Busman M."/>
            <person name="Brown D.W."/>
            <person name="Divon H."/>
            <person name="Uhlig S."/>
            <person name="Proctor R.H."/>
        </authorList>
    </citation>
    <scope>NUCLEOTIDE SEQUENCE [LARGE SCALE GENOMIC DNA]</scope>
    <source>
        <strain evidence="2 3">NRRL 20459</strain>
    </source>
</reference>
<comment type="caution">
    <text evidence="2">The sequence shown here is derived from an EMBL/GenBank/DDBJ whole genome shotgun (WGS) entry which is preliminary data.</text>
</comment>
<protein>
    <recommendedName>
        <fullName evidence="4">BTB domain-containing protein</fullName>
    </recommendedName>
</protein>
<dbReference type="OrthoDB" id="5275938at2759"/>
<name>A0A8H4P9E2_9HYPO</name>
<keyword evidence="3" id="KW-1185">Reference proteome</keyword>